<name>A0ABU9XRL5_9SPHN</name>
<reference evidence="3 4" key="1">
    <citation type="submission" date="2024-05" db="EMBL/GenBank/DDBJ databases">
        <authorList>
            <person name="Liu Q."/>
            <person name="Xin Y.-H."/>
        </authorList>
    </citation>
    <scope>NUCLEOTIDE SEQUENCE [LARGE SCALE GENOMIC DNA]</scope>
    <source>
        <strain evidence="3 4">CGMCC 1.15349</strain>
    </source>
</reference>
<dbReference type="Pfam" id="PF02120">
    <property type="entry name" value="Flg_hook"/>
    <property type="match status" value="1"/>
</dbReference>
<protein>
    <submittedName>
        <fullName evidence="3">Flagellar hook-length control protein FliK</fullName>
    </submittedName>
</protein>
<proteinExistence type="predicted"/>
<keyword evidence="3" id="KW-0966">Cell projection</keyword>
<keyword evidence="3" id="KW-0969">Cilium</keyword>
<dbReference type="Gene3D" id="3.30.750.140">
    <property type="match status" value="1"/>
</dbReference>
<gene>
    <name evidence="3" type="ORF">ABC969_06910</name>
</gene>
<feature type="compositionally biased region" description="Low complexity" evidence="1">
    <location>
        <begin position="375"/>
        <end position="384"/>
    </location>
</feature>
<dbReference type="CDD" id="cd17470">
    <property type="entry name" value="T3SS_Flik_C"/>
    <property type="match status" value="1"/>
</dbReference>
<dbReference type="InterPro" id="IPR038610">
    <property type="entry name" value="FliK-like_C_sf"/>
</dbReference>
<feature type="compositionally biased region" description="Pro residues" evidence="1">
    <location>
        <begin position="180"/>
        <end position="190"/>
    </location>
</feature>
<keyword evidence="4" id="KW-1185">Reference proteome</keyword>
<dbReference type="Proteomes" id="UP001404104">
    <property type="component" value="Unassembled WGS sequence"/>
</dbReference>
<accession>A0ABU9XRL5</accession>
<dbReference type="RefSeq" id="WP_345863956.1">
    <property type="nucleotide sequence ID" value="NZ_JBDIMF010000002.1"/>
</dbReference>
<sequence>MKIASQIVGPVAPVSAGGATTPGAIAFGALLTLGGNVAPPTLPPATAAPAAVAPAVTPEMLPPAAALPRLATGLEGAEIAIAPDGSEAPGAVAAVAAPVMPAPTSNGTLPQSSVAFAAAELASSPLPLRVGMSVGKSVGMSIGAPVASAMEPLAPAPPKSEYSAKSDTEEPAATDQGIPPSSPPPVMLAPPMPANAPAVTTAATTNDMTTMPGAVAPAHSRPAGEIASDTVLADGNGVANLAASDGAFAQQAVAAPRTHAFTELYKHHAVNAAADAVVAAQPGSIGREMGVAIARHVAAGRDEMMVRLDPPDMGRIDIRLSFDREGGVRGVIAADHQGALDLLRRETGDLSRALADAGIRADAQSFRFDSRARDFGQQQQQPRQDPGDLRNGAAQPDSGPLDQPVYRTLRASGRIDLMA</sequence>
<organism evidence="3 4">
    <name type="scientific">Sphingomonas qilianensis</name>
    <dbReference type="NCBI Taxonomy" id="1736690"/>
    <lineage>
        <taxon>Bacteria</taxon>
        <taxon>Pseudomonadati</taxon>
        <taxon>Pseudomonadota</taxon>
        <taxon>Alphaproteobacteria</taxon>
        <taxon>Sphingomonadales</taxon>
        <taxon>Sphingomonadaceae</taxon>
        <taxon>Sphingomonas</taxon>
    </lineage>
</organism>
<feature type="domain" description="Flagellar hook-length control protein-like C-terminal" evidence="2">
    <location>
        <begin position="294"/>
        <end position="369"/>
    </location>
</feature>
<feature type="region of interest" description="Disordered" evidence="1">
    <location>
        <begin position="151"/>
        <end position="190"/>
    </location>
</feature>
<feature type="region of interest" description="Disordered" evidence="1">
    <location>
        <begin position="372"/>
        <end position="406"/>
    </location>
</feature>
<evidence type="ECO:0000313" key="3">
    <source>
        <dbReference type="EMBL" id="MEN2786152.1"/>
    </source>
</evidence>
<keyword evidence="3" id="KW-0282">Flagellum</keyword>
<evidence type="ECO:0000313" key="4">
    <source>
        <dbReference type="Proteomes" id="UP001404104"/>
    </source>
</evidence>
<evidence type="ECO:0000259" key="2">
    <source>
        <dbReference type="Pfam" id="PF02120"/>
    </source>
</evidence>
<dbReference type="EMBL" id="JBDIMF010000002">
    <property type="protein sequence ID" value="MEN2786152.1"/>
    <property type="molecule type" value="Genomic_DNA"/>
</dbReference>
<evidence type="ECO:0000256" key="1">
    <source>
        <dbReference type="SAM" id="MobiDB-lite"/>
    </source>
</evidence>
<dbReference type="InterPro" id="IPR021136">
    <property type="entry name" value="Flagellar_hook_control-like_C"/>
</dbReference>
<comment type="caution">
    <text evidence="3">The sequence shown here is derived from an EMBL/GenBank/DDBJ whole genome shotgun (WGS) entry which is preliminary data.</text>
</comment>